<accession>A0A127KMI4</accession>
<sequence>MEHLLGWALAIVAVPFVLTTLYFGAKKGGYYDTDMYKGNGTAH</sequence>
<gene>
    <name evidence="2" type="ORF">R1080702_191</name>
</gene>
<dbReference type="KEGG" id="vg:29122693"/>
<feature type="transmembrane region" description="Helical" evidence="1">
    <location>
        <begin position="6"/>
        <end position="25"/>
    </location>
</feature>
<dbReference type="EMBL" id="KU594606">
    <property type="protein sequence ID" value="AMO43200.1"/>
    <property type="molecule type" value="Genomic_DNA"/>
</dbReference>
<name>A0A127KMI4_9CAUD</name>
<evidence type="ECO:0000256" key="1">
    <source>
        <dbReference type="SAM" id="Phobius"/>
    </source>
</evidence>
<dbReference type="GeneID" id="29122693"/>
<protein>
    <recommendedName>
        <fullName evidence="4">NADH dehydrogenase subunit NdhP</fullName>
    </recommendedName>
</protein>
<evidence type="ECO:0000313" key="2">
    <source>
        <dbReference type="EMBL" id="AMO43200.1"/>
    </source>
</evidence>
<evidence type="ECO:0008006" key="4">
    <source>
        <dbReference type="Google" id="ProtNLM"/>
    </source>
</evidence>
<keyword evidence="1" id="KW-0812">Transmembrane</keyword>
<dbReference type="RefSeq" id="YP_009301693.1">
    <property type="nucleotide sequence ID" value="NC_031235.1"/>
</dbReference>
<evidence type="ECO:0000313" key="3">
    <source>
        <dbReference type="Proteomes" id="UP000203157"/>
    </source>
</evidence>
<dbReference type="OrthoDB" id="29134at10239"/>
<dbReference type="Proteomes" id="UP000203157">
    <property type="component" value="Segment"/>
</dbReference>
<organism evidence="2 3">
    <name type="scientific">Cyanophage S-RIM32</name>
    <dbReference type="NCBI Taxonomy" id="1278479"/>
    <lineage>
        <taxon>Viruses</taxon>
        <taxon>Duplodnaviria</taxon>
        <taxon>Heunggongvirae</taxon>
        <taxon>Uroviricota</taxon>
        <taxon>Caudoviricetes</taxon>
        <taxon>Pantevenvirales</taxon>
        <taxon>Kyanoviridae</taxon>
        <taxon>Bristolvirus</taxon>
        <taxon>Bristolvirus rhodeisland</taxon>
    </lineage>
</organism>
<reference evidence="2 3" key="1">
    <citation type="submission" date="2016-01" db="EMBL/GenBank/DDBJ databases">
        <title>The genomic content and context of auxiliary metabolic genes in marine cyanophages.</title>
        <authorList>
            <person name="Marston M.F."/>
            <person name="Martiny J.B.H."/>
            <person name="Crummett L.T."/>
        </authorList>
    </citation>
    <scope>NUCLEOTIDE SEQUENCE [LARGE SCALE GENOMIC DNA]</scope>
    <source>
        <strain evidence="2">RW_108_0702</strain>
    </source>
</reference>
<keyword evidence="1" id="KW-0472">Membrane</keyword>
<keyword evidence="3" id="KW-1185">Reference proteome</keyword>
<keyword evidence="1" id="KW-1133">Transmembrane helix</keyword>
<proteinExistence type="predicted"/>